<reference evidence="3 4" key="1">
    <citation type="submission" date="2024-11" db="EMBL/GenBank/DDBJ databases">
        <title>A near-complete genome assembly of Cinchona calisaya.</title>
        <authorList>
            <person name="Lian D.C."/>
            <person name="Zhao X.W."/>
            <person name="Wei L."/>
        </authorList>
    </citation>
    <scope>NUCLEOTIDE SEQUENCE [LARGE SCALE GENOMIC DNA]</scope>
    <source>
        <tissue evidence="3">Nenye</tissue>
    </source>
</reference>
<protein>
    <submittedName>
        <fullName evidence="3">Uncharacterized protein</fullName>
    </submittedName>
</protein>
<feature type="transmembrane region" description="Helical" evidence="2">
    <location>
        <begin position="617"/>
        <end position="641"/>
    </location>
</feature>
<comment type="caution">
    <text evidence="3">The sequence shown here is derived from an EMBL/GenBank/DDBJ whole genome shotgun (WGS) entry which is preliminary data.</text>
</comment>
<dbReference type="Proteomes" id="UP001630127">
    <property type="component" value="Unassembled WGS sequence"/>
</dbReference>
<dbReference type="PANTHER" id="PTHR31170">
    <property type="entry name" value="BNAC04G53230D PROTEIN"/>
    <property type="match status" value="1"/>
</dbReference>
<dbReference type="AlphaFoldDB" id="A0ABD2Y0K0"/>
<feature type="region of interest" description="Disordered" evidence="1">
    <location>
        <begin position="1"/>
        <end position="60"/>
    </location>
</feature>
<evidence type="ECO:0000256" key="1">
    <source>
        <dbReference type="SAM" id="MobiDB-lite"/>
    </source>
</evidence>
<keyword evidence="2" id="KW-0812">Transmembrane</keyword>
<keyword evidence="2" id="KW-1133">Transmembrane helix</keyword>
<sequence>MHFLGESDELKRKTNEKKEAKRKMKDNRKKEEIKGKNGLDNEDENGENLLQGISAPTNGTSAKSIEAGVKSIRTSAQAIAIVVTKSLSAKTSSSAGISIIPIVDSHDLVERAAENYSNAAARNSRVVPTVISHEKSTQGVCLATTQIQENVMANVTISNIGPPKEFSNIVALHQVAITPSQEKEITTFEQNVVVEARGGSAKTDETSKKMGENSWVRKVKDKVGQIAEITGAEMKEWEQHSIYKLPAYVTDLNINAYKPRAISFGPYHYGEQNLKPMESHKERALLHFLNRSRKPLDCYVDALGEVVQDLKNAYDSLEDKWQQDSEAFLELMIQDGCFMIEILTTSSTDHHQSMDDYAPNDPIFSKHGQLYLMPYITRDMLMLENQLPMLLLKTLLAVDNEDAQTDEEFINKLIHKFYFPYTPSMKLGKCLHVLDVYRRILLWEVPTVRKRKISSQKYLRDENNILSARELQESGIRIKSNKISKSLKSISFDRKLGILRLPSIPVDDTSETMFLNLMAFERFHAGAGNAVTDYVYFMDKLIDNSQDVNILQFRKIIQNEIGSEKAVARLFNSLLKDVALDPESRLNEVRVMINKYCKTKWHKWRGSLIQTYFRNPWALISVIAAIILFALTTSQTMYGALQYYQALKTSPPSPPPPAPH</sequence>
<evidence type="ECO:0000313" key="3">
    <source>
        <dbReference type="EMBL" id="KAL3500693.1"/>
    </source>
</evidence>
<feature type="compositionally biased region" description="Basic and acidic residues" evidence="1">
    <location>
        <begin position="28"/>
        <end position="39"/>
    </location>
</feature>
<gene>
    <name evidence="3" type="ORF">ACH5RR_039786</name>
</gene>
<proteinExistence type="predicted"/>
<keyword evidence="4" id="KW-1185">Reference proteome</keyword>
<feature type="compositionally biased region" description="Basic and acidic residues" evidence="1">
    <location>
        <begin position="8"/>
        <end position="19"/>
    </location>
</feature>
<dbReference type="EMBL" id="JBJUIK010000016">
    <property type="protein sequence ID" value="KAL3500693.1"/>
    <property type="molecule type" value="Genomic_DNA"/>
</dbReference>
<accession>A0ABD2Y0K0</accession>
<name>A0ABD2Y0K0_9GENT</name>
<evidence type="ECO:0000256" key="2">
    <source>
        <dbReference type="SAM" id="Phobius"/>
    </source>
</evidence>
<dbReference type="InterPro" id="IPR004158">
    <property type="entry name" value="DUF247_pln"/>
</dbReference>
<evidence type="ECO:0000313" key="4">
    <source>
        <dbReference type="Proteomes" id="UP001630127"/>
    </source>
</evidence>
<keyword evidence="2" id="KW-0472">Membrane</keyword>
<dbReference type="Pfam" id="PF03140">
    <property type="entry name" value="DUF247"/>
    <property type="match status" value="1"/>
</dbReference>
<dbReference type="PANTHER" id="PTHR31170:SF18">
    <property type="entry name" value="(WILD MALAYSIAN BANANA) HYPOTHETICAL PROTEIN"/>
    <property type="match status" value="1"/>
</dbReference>
<organism evidence="3 4">
    <name type="scientific">Cinchona calisaya</name>
    <dbReference type="NCBI Taxonomy" id="153742"/>
    <lineage>
        <taxon>Eukaryota</taxon>
        <taxon>Viridiplantae</taxon>
        <taxon>Streptophyta</taxon>
        <taxon>Embryophyta</taxon>
        <taxon>Tracheophyta</taxon>
        <taxon>Spermatophyta</taxon>
        <taxon>Magnoliopsida</taxon>
        <taxon>eudicotyledons</taxon>
        <taxon>Gunneridae</taxon>
        <taxon>Pentapetalae</taxon>
        <taxon>asterids</taxon>
        <taxon>lamiids</taxon>
        <taxon>Gentianales</taxon>
        <taxon>Rubiaceae</taxon>
        <taxon>Cinchonoideae</taxon>
        <taxon>Cinchoneae</taxon>
        <taxon>Cinchona</taxon>
    </lineage>
</organism>